<sequence>MMKLSGIFYLVILLCIATTGMVAGQDRMVQSDKITLIEYSEYEKTKERIEHNDPKAKSNYNRLIEKAESAIKHKGFSVVKKTGVPPSGDKHDYMTIGPYWWPNPSTSDGLPYIRRDGEINPETRNDFTDYVEWQNFVRSLTILRDAFYFSENDVYAKKALVLIKTWFLDQETKMNPNLDYSQSIPGKTDGRKFGIIEFANIVEVVKCLELLGERNQLDPATQLSIKAWLSEYARWLQYSENGKGEAHTKNNHATYYDLQLLSILTYLGKTEEVKKYLSTITISRIYDQIEPDGSQPLELARTKSFSYSVMNLHGFLSLARLGKKVGVDLWDAQTSDGRSIKKGFEYMLSYFTEEKAWEYEQIADAEGSRQKLIEDIKYASQLFEEDDFNSALQLIEKGEANITFRK</sequence>
<dbReference type="InterPro" id="IPR008397">
    <property type="entry name" value="Alginate_lyase_dom"/>
</dbReference>
<dbReference type="Gene3D" id="1.50.10.100">
    <property type="entry name" value="Chondroitin AC/alginate lyase"/>
    <property type="match status" value="1"/>
</dbReference>
<dbReference type="Proteomes" id="UP000248688">
    <property type="component" value="Chromosome"/>
</dbReference>
<dbReference type="KEGG" id="est:DN752_01215"/>
<keyword evidence="2" id="KW-0456">Lyase</keyword>
<feature type="domain" description="Alginate lyase" evidence="3">
    <location>
        <begin position="80"/>
        <end position="357"/>
    </location>
</feature>
<keyword evidence="5" id="KW-1185">Reference proteome</keyword>
<dbReference type="GO" id="GO:0016829">
    <property type="term" value="F:lyase activity"/>
    <property type="evidence" value="ECO:0007669"/>
    <property type="project" value="UniProtKB-KW"/>
</dbReference>
<dbReference type="InterPro" id="IPR008929">
    <property type="entry name" value="Chondroitin_lyas"/>
</dbReference>
<dbReference type="Pfam" id="PF05426">
    <property type="entry name" value="Alginate_lyase"/>
    <property type="match status" value="1"/>
</dbReference>
<dbReference type="OrthoDB" id="7210452at2"/>
<dbReference type="AlphaFoldDB" id="A0A2Z4IEF0"/>
<gene>
    <name evidence="4" type="ORF">DN752_01215</name>
</gene>
<evidence type="ECO:0000256" key="1">
    <source>
        <dbReference type="ARBA" id="ARBA00022729"/>
    </source>
</evidence>
<evidence type="ECO:0000259" key="3">
    <source>
        <dbReference type="Pfam" id="PF05426"/>
    </source>
</evidence>
<dbReference type="SUPFAM" id="SSF48230">
    <property type="entry name" value="Chondroitin AC/alginate lyase"/>
    <property type="match status" value="1"/>
</dbReference>
<name>A0A2Z4IEF0_9BACT</name>
<protein>
    <recommendedName>
        <fullName evidence="3">Alginate lyase domain-containing protein</fullName>
    </recommendedName>
</protein>
<dbReference type="EMBL" id="CP030041">
    <property type="protein sequence ID" value="AWW28858.1"/>
    <property type="molecule type" value="Genomic_DNA"/>
</dbReference>
<reference evidence="4 5" key="1">
    <citation type="submission" date="2018-06" db="EMBL/GenBank/DDBJ databases">
        <title>Echinicola strongylocentroti sp. nov., isolated from a sea urchin Strongylocentrotus intermedius.</title>
        <authorList>
            <person name="Bae S.S."/>
        </authorList>
    </citation>
    <scope>NUCLEOTIDE SEQUENCE [LARGE SCALE GENOMIC DNA]</scope>
    <source>
        <strain evidence="4 5">MEBiC08714</strain>
    </source>
</reference>
<proteinExistence type="predicted"/>
<dbReference type="RefSeq" id="WP_112782279.1">
    <property type="nucleotide sequence ID" value="NZ_CP030041.1"/>
</dbReference>
<evidence type="ECO:0000256" key="2">
    <source>
        <dbReference type="ARBA" id="ARBA00023239"/>
    </source>
</evidence>
<dbReference type="GO" id="GO:0042597">
    <property type="term" value="C:periplasmic space"/>
    <property type="evidence" value="ECO:0007669"/>
    <property type="project" value="InterPro"/>
</dbReference>
<evidence type="ECO:0000313" key="4">
    <source>
        <dbReference type="EMBL" id="AWW28858.1"/>
    </source>
</evidence>
<organism evidence="4 5">
    <name type="scientific">Echinicola strongylocentroti</name>
    <dbReference type="NCBI Taxonomy" id="1795355"/>
    <lineage>
        <taxon>Bacteria</taxon>
        <taxon>Pseudomonadati</taxon>
        <taxon>Bacteroidota</taxon>
        <taxon>Cytophagia</taxon>
        <taxon>Cytophagales</taxon>
        <taxon>Cyclobacteriaceae</taxon>
        <taxon>Echinicola</taxon>
    </lineage>
</organism>
<keyword evidence="1" id="KW-0732">Signal</keyword>
<accession>A0A2Z4IEF0</accession>
<evidence type="ECO:0000313" key="5">
    <source>
        <dbReference type="Proteomes" id="UP000248688"/>
    </source>
</evidence>